<dbReference type="InterPro" id="IPR014349">
    <property type="entry name" value="Rieske_Fe-S_prot"/>
</dbReference>
<evidence type="ECO:0000256" key="3">
    <source>
        <dbReference type="ARBA" id="ARBA00023004"/>
    </source>
</evidence>
<accession>A0ABV9DNA6</accession>
<keyword evidence="3" id="KW-0408">Iron</keyword>
<dbReference type="RefSeq" id="WP_390297982.1">
    <property type="nucleotide sequence ID" value="NZ_JBHSFU010000009.1"/>
</dbReference>
<dbReference type="InterPro" id="IPR036922">
    <property type="entry name" value="Rieske_2Fe-2S_sf"/>
</dbReference>
<dbReference type="PROSITE" id="PS51296">
    <property type="entry name" value="RIESKE"/>
    <property type="match status" value="1"/>
</dbReference>
<evidence type="ECO:0000256" key="4">
    <source>
        <dbReference type="ARBA" id="ARBA00023014"/>
    </source>
</evidence>
<comment type="caution">
    <text evidence="7">The sequence shown here is derived from an EMBL/GenBank/DDBJ whole genome shotgun (WGS) entry which is preliminary data.</text>
</comment>
<evidence type="ECO:0000313" key="8">
    <source>
        <dbReference type="Proteomes" id="UP001595989"/>
    </source>
</evidence>
<dbReference type="Gene3D" id="2.102.10.10">
    <property type="entry name" value="Rieske [2Fe-2S] iron-sulphur domain"/>
    <property type="match status" value="1"/>
</dbReference>
<organism evidence="7 8">
    <name type="scientific">Virgibacillus kekensis</name>
    <dbReference type="NCBI Taxonomy" id="202261"/>
    <lineage>
        <taxon>Bacteria</taxon>
        <taxon>Bacillati</taxon>
        <taxon>Bacillota</taxon>
        <taxon>Bacilli</taxon>
        <taxon>Bacillales</taxon>
        <taxon>Bacillaceae</taxon>
        <taxon>Virgibacillus</taxon>
    </lineage>
</organism>
<dbReference type="SUPFAM" id="SSF50022">
    <property type="entry name" value="ISP domain"/>
    <property type="match status" value="1"/>
</dbReference>
<evidence type="ECO:0000256" key="2">
    <source>
        <dbReference type="ARBA" id="ARBA00022723"/>
    </source>
</evidence>
<reference evidence="8" key="1">
    <citation type="journal article" date="2019" name="Int. J. Syst. Evol. Microbiol.">
        <title>The Global Catalogue of Microorganisms (GCM) 10K type strain sequencing project: providing services to taxonomists for standard genome sequencing and annotation.</title>
        <authorList>
            <consortium name="The Broad Institute Genomics Platform"/>
            <consortium name="The Broad Institute Genome Sequencing Center for Infectious Disease"/>
            <person name="Wu L."/>
            <person name="Ma J."/>
        </authorList>
    </citation>
    <scope>NUCLEOTIDE SEQUENCE [LARGE SCALE GENOMIC DNA]</scope>
    <source>
        <strain evidence="8">CGMCC 4.7426</strain>
    </source>
</reference>
<feature type="domain" description="Rieske" evidence="6">
    <location>
        <begin position="74"/>
        <end position="166"/>
    </location>
</feature>
<dbReference type="PANTHER" id="PTHR10134">
    <property type="entry name" value="CYTOCHROME B-C1 COMPLEX SUBUNIT RIESKE, MITOCHONDRIAL"/>
    <property type="match status" value="1"/>
</dbReference>
<dbReference type="Pfam" id="PF00355">
    <property type="entry name" value="Rieske"/>
    <property type="match status" value="1"/>
</dbReference>
<gene>
    <name evidence="7" type="ORF">ACFO3D_15315</name>
</gene>
<sequence length="174" mass="19670">MTEWQNKISANDDNYTHNINTNNERQLDRRGFMKTMAGAAGLFAVSSLPWGAIAAKELMGLSDKEYPHHKIAELKDVSVGSSIDFHFPTEHDSAIMIRLKEDKFVAYQNACTHLRCPVYWIKEEKEMVCPCHHGKFDPTNGTPTAGPPRRPLPEIALKVKEGAIYAVRVKRYEA</sequence>
<dbReference type="EMBL" id="JBHSFU010000009">
    <property type="protein sequence ID" value="MFC4559568.1"/>
    <property type="molecule type" value="Genomic_DNA"/>
</dbReference>
<evidence type="ECO:0000259" key="6">
    <source>
        <dbReference type="PROSITE" id="PS51296"/>
    </source>
</evidence>
<dbReference type="PROSITE" id="PS51318">
    <property type="entry name" value="TAT"/>
    <property type="match status" value="1"/>
</dbReference>
<name>A0ABV9DNA6_9BACI</name>
<keyword evidence="8" id="KW-1185">Reference proteome</keyword>
<evidence type="ECO:0000256" key="1">
    <source>
        <dbReference type="ARBA" id="ARBA00022714"/>
    </source>
</evidence>
<dbReference type="Proteomes" id="UP001595989">
    <property type="component" value="Unassembled WGS sequence"/>
</dbReference>
<evidence type="ECO:0000313" key="7">
    <source>
        <dbReference type="EMBL" id="MFC4559568.1"/>
    </source>
</evidence>
<keyword evidence="1" id="KW-0001">2Fe-2S</keyword>
<keyword evidence="5" id="KW-1015">Disulfide bond</keyword>
<dbReference type="InterPro" id="IPR006311">
    <property type="entry name" value="TAT_signal"/>
</dbReference>
<keyword evidence="2" id="KW-0479">Metal-binding</keyword>
<keyword evidence="4" id="KW-0411">Iron-sulfur</keyword>
<dbReference type="InterPro" id="IPR017941">
    <property type="entry name" value="Rieske_2Fe-2S"/>
</dbReference>
<proteinExistence type="predicted"/>
<evidence type="ECO:0000256" key="5">
    <source>
        <dbReference type="ARBA" id="ARBA00023157"/>
    </source>
</evidence>
<protein>
    <submittedName>
        <fullName evidence="7">Rieske 2Fe-2S domain-containing protein</fullName>
    </submittedName>
</protein>